<dbReference type="Pfam" id="PF20773">
    <property type="entry name" value="InhA-like_MAM"/>
    <property type="match status" value="1"/>
</dbReference>
<accession>A0A9W6GNF4</accession>
<name>A0A9W6GNF4_9FUSO</name>
<gene>
    <name evidence="2" type="ORF">PM10SUCC1_24150</name>
</gene>
<evidence type="ECO:0000313" key="3">
    <source>
        <dbReference type="Proteomes" id="UP001144471"/>
    </source>
</evidence>
<dbReference type="EMBL" id="BSDY01000011">
    <property type="protein sequence ID" value="GLI56901.1"/>
    <property type="molecule type" value="Genomic_DNA"/>
</dbReference>
<dbReference type="Proteomes" id="UP001144471">
    <property type="component" value="Unassembled WGS sequence"/>
</dbReference>
<dbReference type="PANTHER" id="PTHR41775">
    <property type="entry name" value="SECRETED PROTEIN-RELATED"/>
    <property type="match status" value="1"/>
</dbReference>
<reference evidence="2" key="1">
    <citation type="submission" date="2022-12" db="EMBL/GenBank/DDBJ databases">
        <title>Reference genome sequencing for broad-spectrum identification of bacterial and archaeal isolates by mass spectrometry.</title>
        <authorList>
            <person name="Sekiguchi Y."/>
            <person name="Tourlousse D.M."/>
        </authorList>
    </citation>
    <scope>NUCLEOTIDE SEQUENCE</scope>
    <source>
        <strain evidence="2">10succ1</strain>
    </source>
</reference>
<evidence type="ECO:0000313" key="2">
    <source>
        <dbReference type="EMBL" id="GLI56901.1"/>
    </source>
</evidence>
<feature type="domain" description="Peptidase M6-like" evidence="1">
    <location>
        <begin position="21"/>
        <end position="272"/>
    </location>
</feature>
<dbReference type="AlphaFoldDB" id="A0A9W6GNF4"/>
<dbReference type="PANTHER" id="PTHR41775:SF1">
    <property type="entry name" value="PEPTIDASE M6-LIKE DOMAIN-CONTAINING PROTEIN"/>
    <property type="match status" value="1"/>
</dbReference>
<dbReference type="Pfam" id="PF05547">
    <property type="entry name" value="Peptidase_M6"/>
    <property type="match status" value="1"/>
</dbReference>
<dbReference type="RefSeq" id="WP_281836301.1">
    <property type="nucleotide sequence ID" value="NZ_BSDY01000011.1"/>
</dbReference>
<evidence type="ECO:0000259" key="1">
    <source>
        <dbReference type="Pfam" id="PF05547"/>
    </source>
</evidence>
<dbReference type="NCBIfam" id="TIGR03296">
    <property type="entry name" value="M6dom_TIGR03296"/>
    <property type="match status" value="1"/>
</dbReference>
<proteinExistence type="predicted"/>
<sequence>MKIILFLIISVITLGETFRPLTVLMDFPDYSYRSLHLREEELINKRKGEEFNPSLYGEMFFAEETYAAYNGEKLISARRFFQMESGGTFSLEGEVGDIYGWYTASKPSEHYGRNIQGKGDRQGAADLVREAIDKLVEEEVDFSRYDLEGDGIIDGIVIVYAGRGEQFKNSLGSRAIWPHYNTFSDISKGPFAYFADHEGRKWIVNKFSLIPQDIPLDLYIHEIGHFLGLSDLYGKSSTVGFWSSMAYLYCGEIPGSKLNSFGGYHRNNLQNIYNMKNIQTFWAQTKEYELEDLKEEPLFVTLHSSRNKKNDNLIKIKLPGKRPTIPIKPKKTYYSDNFFNRGSSFTFTTYLPRHTDNLLKLEAWFNSSLDRGNARLYIKPIIGDNWVLLERKNRKGELPYGDRRQWLSFEYDLNRYSGHTVEIRGVLLPSIKEWRKGVYVSDIRVTADGKKIFDLKIDKNKIIFDGFSEARGDEELERYLLIEYRQPVDREIDEGLLHTPNKLPYPGGIIVWYIDEDYTPPETLVSILPVNNTPVYEVIKGRMVEINDNKYKPSAWVISSRDIPEAAVEKDGRYFYRPPIVGRSTFKIIDGLYLEILEETPAKVLLNLSYGDD</sequence>
<dbReference type="InterPro" id="IPR008757">
    <property type="entry name" value="Peptidase_M6-like_domain"/>
</dbReference>
<protein>
    <recommendedName>
        <fullName evidence="1">Peptidase M6-like domain-containing protein</fullName>
    </recommendedName>
</protein>
<dbReference type="SUPFAM" id="SSF55486">
    <property type="entry name" value="Metalloproteases ('zincins'), catalytic domain"/>
    <property type="match status" value="1"/>
</dbReference>
<comment type="caution">
    <text evidence="2">The sequence shown here is derived from an EMBL/GenBank/DDBJ whole genome shotgun (WGS) entry which is preliminary data.</text>
</comment>
<dbReference type="GO" id="GO:0006508">
    <property type="term" value="P:proteolysis"/>
    <property type="evidence" value="ECO:0007669"/>
    <property type="project" value="InterPro"/>
</dbReference>
<organism evidence="2 3">
    <name type="scientific">Propionigenium maris DSM 9537</name>
    <dbReference type="NCBI Taxonomy" id="1123000"/>
    <lineage>
        <taxon>Bacteria</taxon>
        <taxon>Fusobacteriati</taxon>
        <taxon>Fusobacteriota</taxon>
        <taxon>Fusobacteriia</taxon>
        <taxon>Fusobacteriales</taxon>
        <taxon>Fusobacteriaceae</taxon>
        <taxon>Propionigenium</taxon>
    </lineage>
</organism>
<keyword evidence="3" id="KW-1185">Reference proteome</keyword>
<dbReference type="GO" id="GO:0008233">
    <property type="term" value="F:peptidase activity"/>
    <property type="evidence" value="ECO:0007669"/>
    <property type="project" value="InterPro"/>
</dbReference>